<proteinExistence type="predicted"/>
<name>A0AAE3H4A0_9BACT</name>
<dbReference type="EMBL" id="RJUF01000047">
    <property type="protein sequence ID" value="MCP9763940.1"/>
    <property type="molecule type" value="Genomic_DNA"/>
</dbReference>
<comment type="caution">
    <text evidence="1">The sequence shown here is derived from an EMBL/GenBank/DDBJ whole genome shotgun (WGS) entry which is preliminary data.</text>
</comment>
<reference evidence="1 2" key="1">
    <citation type="submission" date="2018-11" db="EMBL/GenBank/DDBJ databases">
        <title>Novel bacteria species description.</title>
        <authorList>
            <person name="Han J.-H."/>
        </authorList>
    </citation>
    <scope>NUCLEOTIDE SEQUENCE [LARGE SCALE GENOMIC DNA]</scope>
    <source>
        <strain evidence="1 2">KCTC23259</strain>
    </source>
</reference>
<dbReference type="AlphaFoldDB" id="A0AAE3H4A0"/>
<keyword evidence="2" id="KW-1185">Reference proteome</keyword>
<accession>A0AAE3H4A0</accession>
<dbReference type="Proteomes" id="UP001204144">
    <property type="component" value="Unassembled WGS sequence"/>
</dbReference>
<evidence type="ECO:0000313" key="2">
    <source>
        <dbReference type="Proteomes" id="UP001204144"/>
    </source>
</evidence>
<evidence type="ECO:0000313" key="1">
    <source>
        <dbReference type="EMBL" id="MCP9763940.1"/>
    </source>
</evidence>
<gene>
    <name evidence="1" type="ORF">EGI31_13355</name>
</gene>
<organism evidence="1 2">
    <name type="scientific">Lacihabitans soyangensis</name>
    <dbReference type="NCBI Taxonomy" id="869394"/>
    <lineage>
        <taxon>Bacteria</taxon>
        <taxon>Pseudomonadati</taxon>
        <taxon>Bacteroidota</taxon>
        <taxon>Cytophagia</taxon>
        <taxon>Cytophagales</taxon>
        <taxon>Leadbetterellaceae</taxon>
        <taxon>Lacihabitans</taxon>
    </lineage>
</organism>
<sequence>MGPGFESQRDHKAMKNSSLFLFVQNPFSRSSNLPCFCKGKINYLINRNGLNREFIIFSLLTKSQLLKKTLKNTK</sequence>
<protein>
    <submittedName>
        <fullName evidence="1">Uncharacterized protein</fullName>
    </submittedName>
</protein>